<dbReference type="EMBL" id="JBHUJC010000003">
    <property type="protein sequence ID" value="MFD2275116.1"/>
    <property type="molecule type" value="Genomic_DNA"/>
</dbReference>
<proteinExistence type="predicted"/>
<keyword evidence="2" id="KW-1185">Reference proteome</keyword>
<evidence type="ECO:0000313" key="1">
    <source>
        <dbReference type="EMBL" id="MFD2275116.1"/>
    </source>
</evidence>
<evidence type="ECO:0000313" key="2">
    <source>
        <dbReference type="Proteomes" id="UP001597297"/>
    </source>
</evidence>
<protein>
    <recommendedName>
        <fullName evidence="3">DNA-binding protein</fullName>
    </recommendedName>
</protein>
<name>A0ABW5DXS3_9BACT</name>
<sequence>MTTPPSYLSMEVAEIFNITEEFVEALISAGLLEAAFSSGLHHIPVHSVDKLDAYLGYPTKMKIVRLGAPKNLKP</sequence>
<dbReference type="Proteomes" id="UP001597297">
    <property type="component" value="Unassembled WGS sequence"/>
</dbReference>
<reference evidence="2" key="1">
    <citation type="journal article" date="2019" name="Int. J. Syst. Evol. Microbiol.">
        <title>The Global Catalogue of Microorganisms (GCM) 10K type strain sequencing project: providing services to taxonomists for standard genome sequencing and annotation.</title>
        <authorList>
            <consortium name="The Broad Institute Genomics Platform"/>
            <consortium name="The Broad Institute Genome Sequencing Center for Infectious Disease"/>
            <person name="Wu L."/>
            <person name="Ma J."/>
        </authorList>
    </citation>
    <scope>NUCLEOTIDE SEQUENCE [LARGE SCALE GENOMIC DNA]</scope>
    <source>
        <strain evidence="2">JCM 16545</strain>
    </source>
</reference>
<accession>A0ABW5DXS3</accession>
<evidence type="ECO:0008006" key="3">
    <source>
        <dbReference type="Google" id="ProtNLM"/>
    </source>
</evidence>
<organism evidence="1 2">
    <name type="scientific">Rubritalea spongiae</name>
    <dbReference type="NCBI Taxonomy" id="430797"/>
    <lineage>
        <taxon>Bacteria</taxon>
        <taxon>Pseudomonadati</taxon>
        <taxon>Verrucomicrobiota</taxon>
        <taxon>Verrucomicrobiia</taxon>
        <taxon>Verrucomicrobiales</taxon>
        <taxon>Rubritaleaceae</taxon>
        <taxon>Rubritalea</taxon>
    </lineage>
</organism>
<comment type="caution">
    <text evidence="1">The sequence shown here is derived from an EMBL/GenBank/DDBJ whole genome shotgun (WGS) entry which is preliminary data.</text>
</comment>
<gene>
    <name evidence="1" type="ORF">ACFSQZ_01415</name>
</gene>